<sequence>MGNQTLKERFVQAINEGELGLIDDYGVYVTRESFTEYFSDIKIQYKTSFLTSSVIEPGRTLASHTRFLFKMGRGLYLVHADLLEIKPLKQYKFYELYYMNSDMEKRPKR</sequence>
<dbReference type="AlphaFoldDB" id="A0A3B0X4R8"/>
<name>A0A3B0X4R8_9ZZZZ</name>
<evidence type="ECO:0000313" key="1">
    <source>
        <dbReference type="EMBL" id="VAW57907.1"/>
    </source>
</evidence>
<proteinExistence type="predicted"/>
<reference evidence="1" key="1">
    <citation type="submission" date="2018-06" db="EMBL/GenBank/DDBJ databases">
        <authorList>
            <person name="Zhirakovskaya E."/>
        </authorList>
    </citation>
    <scope>NUCLEOTIDE SEQUENCE</scope>
</reference>
<gene>
    <name evidence="1" type="ORF">MNBD_GAMMA11-751</name>
</gene>
<accession>A0A3B0X4R8</accession>
<dbReference type="EMBL" id="UOFG01000005">
    <property type="protein sequence ID" value="VAW57907.1"/>
    <property type="molecule type" value="Genomic_DNA"/>
</dbReference>
<protein>
    <submittedName>
        <fullName evidence="1">Uncharacterized protein</fullName>
    </submittedName>
</protein>
<organism evidence="1">
    <name type="scientific">hydrothermal vent metagenome</name>
    <dbReference type="NCBI Taxonomy" id="652676"/>
    <lineage>
        <taxon>unclassified sequences</taxon>
        <taxon>metagenomes</taxon>
        <taxon>ecological metagenomes</taxon>
    </lineage>
</organism>